<protein>
    <submittedName>
        <fullName evidence="1">Uncharacterized protein</fullName>
    </submittedName>
</protein>
<organism evidence="1">
    <name type="scientific">Siphoviridae sp. ctBeL15</name>
    <dbReference type="NCBI Taxonomy" id="2825374"/>
    <lineage>
        <taxon>Viruses</taxon>
        <taxon>Duplodnaviria</taxon>
        <taxon>Heunggongvirae</taxon>
        <taxon>Uroviricota</taxon>
        <taxon>Caudoviricetes</taxon>
    </lineage>
</organism>
<accession>A0A8S5V002</accession>
<proteinExistence type="predicted"/>
<dbReference type="EMBL" id="BK016176">
    <property type="protein sequence ID" value="DAG00064.1"/>
    <property type="molecule type" value="Genomic_DNA"/>
</dbReference>
<reference evidence="1" key="1">
    <citation type="journal article" date="2021" name="Proc. Natl. Acad. Sci. U.S.A.">
        <title>A Catalog of Tens of Thousands of Viruses from Human Metagenomes Reveals Hidden Associations with Chronic Diseases.</title>
        <authorList>
            <person name="Tisza M.J."/>
            <person name="Buck C.B."/>
        </authorList>
    </citation>
    <scope>NUCLEOTIDE SEQUENCE</scope>
    <source>
        <strain evidence="1">CtBeL15</strain>
    </source>
</reference>
<name>A0A8S5V002_9CAUD</name>
<sequence length="169" mass="18635">MTQSMQVCMVLRPQETTENMSCALRARVSCGGGSMGRRTIMAEYLKREAVINRIKEYALDVYGIDLDDAKQFGGGSRSENYCEGLYEATELIDDIPAADVAPVVRCKDCKHYRNHPNGLCYLHTEPKENARGHSGNAVCVEPDDFCSYGERKNGDRGIYCAGGVEGGQH</sequence>
<evidence type="ECO:0000313" key="1">
    <source>
        <dbReference type="EMBL" id="DAG00064.1"/>
    </source>
</evidence>